<dbReference type="PANTHER" id="PTHR24220">
    <property type="entry name" value="IMPORT ATP-BINDING PROTEIN"/>
    <property type="match status" value="1"/>
</dbReference>
<dbReference type="Proteomes" id="UP000292445">
    <property type="component" value="Unassembled WGS sequence"/>
</dbReference>
<dbReference type="GO" id="GO:0016887">
    <property type="term" value="F:ATP hydrolysis activity"/>
    <property type="evidence" value="ECO:0007669"/>
    <property type="project" value="InterPro"/>
</dbReference>
<keyword evidence="4 6" id="KW-0067">ATP-binding</keyword>
<dbReference type="GO" id="GO:0035435">
    <property type="term" value="P:phosphate ion transmembrane transport"/>
    <property type="evidence" value="ECO:0007669"/>
    <property type="project" value="InterPro"/>
</dbReference>
<proteinExistence type="predicted"/>
<dbReference type="InterPro" id="IPR027417">
    <property type="entry name" value="P-loop_NTPase"/>
</dbReference>
<dbReference type="InterPro" id="IPR003593">
    <property type="entry name" value="AAA+_ATPase"/>
</dbReference>
<evidence type="ECO:0000256" key="4">
    <source>
        <dbReference type="ARBA" id="ARBA00022840"/>
    </source>
</evidence>
<dbReference type="EMBL" id="SGXC01000001">
    <property type="protein sequence ID" value="RZS86083.1"/>
    <property type="molecule type" value="Genomic_DNA"/>
</dbReference>
<evidence type="ECO:0000256" key="1">
    <source>
        <dbReference type="ARBA" id="ARBA00022475"/>
    </source>
</evidence>
<dbReference type="RefSeq" id="WP_242621380.1">
    <property type="nucleotide sequence ID" value="NZ_SGXC01000001.1"/>
</dbReference>
<name>A0A4Q7NLX3_9BURK</name>
<keyword evidence="3" id="KW-0547">Nucleotide-binding</keyword>
<organism evidence="6 7">
    <name type="scientific">Pigmentiphaga kullae</name>
    <dbReference type="NCBI Taxonomy" id="151784"/>
    <lineage>
        <taxon>Bacteria</taxon>
        <taxon>Pseudomonadati</taxon>
        <taxon>Pseudomonadota</taxon>
        <taxon>Betaproteobacteria</taxon>
        <taxon>Burkholderiales</taxon>
        <taxon>Alcaligenaceae</taxon>
        <taxon>Pigmentiphaga</taxon>
    </lineage>
</organism>
<dbReference type="PROSITE" id="PS50893">
    <property type="entry name" value="ABC_TRANSPORTER_2"/>
    <property type="match status" value="1"/>
</dbReference>
<keyword evidence="2" id="KW-0813">Transport</keyword>
<gene>
    <name evidence="6" type="ORF">EV675_2117</name>
</gene>
<dbReference type="InterPro" id="IPR017871">
    <property type="entry name" value="ABC_transporter-like_CS"/>
</dbReference>
<dbReference type="PANTHER" id="PTHR24220:SF684">
    <property type="entry name" value="FE(3+) IONS IMPORT ATP-BINDING PROTEIN FBPC"/>
    <property type="match status" value="1"/>
</dbReference>
<dbReference type="SUPFAM" id="SSF52540">
    <property type="entry name" value="P-loop containing nucleoside triphosphate hydrolases"/>
    <property type="match status" value="1"/>
</dbReference>
<reference evidence="6 7" key="1">
    <citation type="submission" date="2019-02" db="EMBL/GenBank/DDBJ databases">
        <title>Genomic Encyclopedia of Type Strains, Phase IV (KMG-IV): sequencing the most valuable type-strain genomes for metagenomic binning, comparative biology and taxonomic classification.</title>
        <authorList>
            <person name="Goeker M."/>
        </authorList>
    </citation>
    <scope>NUCLEOTIDE SEQUENCE [LARGE SCALE GENOMIC DNA]</scope>
    <source>
        <strain evidence="6 7">K24</strain>
    </source>
</reference>
<dbReference type="InterPro" id="IPR003439">
    <property type="entry name" value="ABC_transporter-like_ATP-bd"/>
</dbReference>
<evidence type="ECO:0000256" key="3">
    <source>
        <dbReference type="ARBA" id="ARBA00022741"/>
    </source>
</evidence>
<accession>A0A4Q7NLX3</accession>
<keyword evidence="2" id="KW-0592">Phosphate transport</keyword>
<evidence type="ECO:0000256" key="2">
    <source>
        <dbReference type="ARBA" id="ARBA00022592"/>
    </source>
</evidence>
<dbReference type="GO" id="GO:0005315">
    <property type="term" value="F:phosphate transmembrane transporter activity"/>
    <property type="evidence" value="ECO:0007669"/>
    <property type="project" value="InterPro"/>
</dbReference>
<sequence length="262" mass="28375">MKRVASIMPLDADPALAIPAAADVREPAPAPALFSLRDVDLHYGRVRALHGVDLSIHAGERVALVGTNGSGKSTLLRVLHGLLAPTSGTVSCLPRNRQALVFQRPHMLRTSVRNNVALGLWLRGMGWRQARQSAVDALARVDMAELAGRNAKALSGGQQQRVALAQAWAMDADALLLDEPTANLDPHAKREVEALMQEFAQPRSGRTMTMVFSSHNLGQVKRLASRVVYLERGRVLADLPVHAFFNGPLPEEAGLFVKGEKI</sequence>
<evidence type="ECO:0000259" key="5">
    <source>
        <dbReference type="PROSITE" id="PS50893"/>
    </source>
</evidence>
<dbReference type="GO" id="GO:0005524">
    <property type="term" value="F:ATP binding"/>
    <property type="evidence" value="ECO:0007669"/>
    <property type="project" value="UniProtKB-KW"/>
</dbReference>
<dbReference type="Pfam" id="PF00005">
    <property type="entry name" value="ABC_tran"/>
    <property type="match status" value="1"/>
</dbReference>
<keyword evidence="1" id="KW-1003">Cell membrane</keyword>
<dbReference type="PROSITE" id="PS00211">
    <property type="entry name" value="ABC_TRANSPORTER_1"/>
    <property type="match status" value="1"/>
</dbReference>
<comment type="caution">
    <text evidence="6">The sequence shown here is derived from an EMBL/GenBank/DDBJ whole genome shotgun (WGS) entry which is preliminary data.</text>
</comment>
<feature type="domain" description="ABC transporter" evidence="5">
    <location>
        <begin position="34"/>
        <end position="257"/>
    </location>
</feature>
<dbReference type="AlphaFoldDB" id="A0A4Q7NLX3"/>
<keyword evidence="7" id="KW-1185">Reference proteome</keyword>
<dbReference type="SMART" id="SM00382">
    <property type="entry name" value="AAA"/>
    <property type="match status" value="1"/>
</dbReference>
<evidence type="ECO:0000313" key="6">
    <source>
        <dbReference type="EMBL" id="RZS86083.1"/>
    </source>
</evidence>
<protein>
    <submittedName>
        <fullName evidence="6">Amino acid ABC transporter ATP-binding protein (PAAT family)</fullName>
    </submittedName>
</protein>
<dbReference type="GO" id="GO:0005886">
    <property type="term" value="C:plasma membrane"/>
    <property type="evidence" value="ECO:0007669"/>
    <property type="project" value="TreeGrafter"/>
</dbReference>
<evidence type="ECO:0000313" key="7">
    <source>
        <dbReference type="Proteomes" id="UP000292445"/>
    </source>
</evidence>
<dbReference type="Gene3D" id="3.40.50.300">
    <property type="entry name" value="P-loop containing nucleotide triphosphate hydrolases"/>
    <property type="match status" value="1"/>
</dbReference>
<dbReference type="CDD" id="cd03260">
    <property type="entry name" value="ABC_PstB_phosphate_transporter"/>
    <property type="match status" value="1"/>
</dbReference>
<keyword evidence="1" id="KW-0472">Membrane</keyword>
<dbReference type="InterPro" id="IPR005670">
    <property type="entry name" value="PstB-like"/>
</dbReference>
<dbReference type="InterPro" id="IPR015854">
    <property type="entry name" value="ABC_transpr_LolD-like"/>
</dbReference>